<dbReference type="PANTHER" id="PTHR34585:SF22">
    <property type="entry name" value="HELIX-TURN-HELIX DOMAIN-CONTAINING PROTEIN"/>
    <property type="match status" value="1"/>
</dbReference>
<dbReference type="EMBL" id="OCMF01000003">
    <property type="protein sequence ID" value="SOC80934.1"/>
    <property type="molecule type" value="Genomic_DNA"/>
</dbReference>
<dbReference type="OrthoDB" id="1524679at2"/>
<evidence type="ECO:0000313" key="1">
    <source>
        <dbReference type="EMBL" id="SOC80934.1"/>
    </source>
</evidence>
<reference evidence="2" key="1">
    <citation type="submission" date="2017-09" db="EMBL/GenBank/DDBJ databases">
        <authorList>
            <person name="Varghese N."/>
            <person name="Submissions S."/>
        </authorList>
    </citation>
    <scope>NUCLEOTIDE SEQUENCE [LARGE SCALE GENOMIC DNA]</scope>
    <source>
        <strain evidence="2">CGMCC 1.12641</strain>
    </source>
</reference>
<organism evidence="1 2">
    <name type="scientific">Salinimicrobium sediminis</name>
    <dbReference type="NCBI Taxonomy" id="1343891"/>
    <lineage>
        <taxon>Bacteria</taxon>
        <taxon>Pseudomonadati</taxon>
        <taxon>Bacteroidota</taxon>
        <taxon>Flavobacteriia</taxon>
        <taxon>Flavobacteriales</taxon>
        <taxon>Flavobacteriaceae</taxon>
        <taxon>Salinimicrobium</taxon>
    </lineage>
</organism>
<dbReference type="Proteomes" id="UP000219193">
    <property type="component" value="Unassembled WGS sequence"/>
</dbReference>
<evidence type="ECO:0000313" key="2">
    <source>
        <dbReference type="Proteomes" id="UP000219193"/>
    </source>
</evidence>
<sequence>MSQEKQWIPTKGIAQHLKQLKFEIPASSSRRSVSSEPLHPFVDRIESIENKLDLLLRIFSANGVYTARTLILDNADFIQLFKICAKTAQTWRDEGLIEYSQVKGKIFYRLEDVEKLLNRSRH</sequence>
<evidence type="ECO:0008006" key="3">
    <source>
        <dbReference type="Google" id="ProtNLM"/>
    </source>
</evidence>
<dbReference type="AlphaFoldDB" id="A0A285X825"/>
<gene>
    <name evidence="1" type="ORF">SAMN06296241_2498</name>
</gene>
<keyword evidence="2" id="KW-1185">Reference proteome</keyword>
<name>A0A285X825_9FLAO</name>
<accession>A0A285X825</accession>
<dbReference type="PANTHER" id="PTHR34585">
    <property type="match status" value="1"/>
</dbReference>
<dbReference type="RefSeq" id="WP_097056703.1">
    <property type="nucleotide sequence ID" value="NZ_OCMF01000003.1"/>
</dbReference>
<proteinExistence type="predicted"/>
<protein>
    <recommendedName>
        <fullName evidence="3">Helix-turn-helix domain-containing protein</fullName>
    </recommendedName>
</protein>